<feature type="transmembrane region" description="Helical" evidence="1">
    <location>
        <begin position="206"/>
        <end position="225"/>
    </location>
</feature>
<keyword evidence="1" id="KW-1133">Transmembrane helix</keyword>
<feature type="transmembrane region" description="Helical" evidence="1">
    <location>
        <begin position="263"/>
        <end position="286"/>
    </location>
</feature>
<evidence type="ECO:0000313" key="2">
    <source>
        <dbReference type="EMBL" id="KAK2962897.1"/>
    </source>
</evidence>
<evidence type="ECO:0000256" key="1">
    <source>
        <dbReference type="SAM" id="Phobius"/>
    </source>
</evidence>
<name>A0ABQ9YGL3_9EUKA</name>
<feature type="transmembrane region" description="Helical" evidence="1">
    <location>
        <begin position="31"/>
        <end position="53"/>
    </location>
</feature>
<feature type="transmembrane region" description="Helical" evidence="1">
    <location>
        <begin position="65"/>
        <end position="88"/>
    </location>
</feature>
<accession>A0ABQ9YGL3</accession>
<keyword evidence="3" id="KW-1185">Reference proteome</keyword>
<organism evidence="2 3">
    <name type="scientific">Blattamonas nauphoetae</name>
    <dbReference type="NCBI Taxonomy" id="2049346"/>
    <lineage>
        <taxon>Eukaryota</taxon>
        <taxon>Metamonada</taxon>
        <taxon>Preaxostyla</taxon>
        <taxon>Oxymonadida</taxon>
        <taxon>Blattamonas</taxon>
    </lineage>
</organism>
<dbReference type="EMBL" id="JARBJD010000008">
    <property type="protein sequence ID" value="KAK2962897.1"/>
    <property type="molecule type" value="Genomic_DNA"/>
</dbReference>
<feature type="transmembrane region" description="Helical" evidence="1">
    <location>
        <begin position="165"/>
        <end position="185"/>
    </location>
</feature>
<evidence type="ECO:0000313" key="3">
    <source>
        <dbReference type="Proteomes" id="UP001281761"/>
    </source>
</evidence>
<comment type="caution">
    <text evidence="2">The sequence shown here is derived from an EMBL/GenBank/DDBJ whole genome shotgun (WGS) entry which is preliminary data.</text>
</comment>
<keyword evidence="1" id="KW-0812">Transmembrane</keyword>
<sequence>MKPDDPPHDLHLQVFILSILPNIFAPSPVPVIVFFALHLILALIFLTLAVFHFDNKKRRRSTWKIAFFLIMFSHSFFYALLTCVPFPFNRFTVTFLANQMLQNLFYLAWQCLSLWLLKAIVSSHHSFFFHRLFPTILFVLVGILFTVSVILSLPYFSRYGSTPDTIISITSCLFHFLLSLSIAVYSFRFLYLSTKLKNQRKLRTKVTILGICLFSACGILFARSVHNLLTSIGISPIGRKSMQALFHCYSNEKQCLPYTLSFFFFYFGFSLLPCMLFLLVSVIPSVSPGWHGQKRSKSNGAKKIKKNATQNAPQLHQPSLSFYHDTDDYTDVTAVLPSPETNQSRHPYYSGPYTDSGMILGMQNPW</sequence>
<dbReference type="Proteomes" id="UP001281761">
    <property type="component" value="Unassembled WGS sequence"/>
</dbReference>
<feature type="transmembrane region" description="Helical" evidence="1">
    <location>
        <begin position="100"/>
        <end position="120"/>
    </location>
</feature>
<protein>
    <submittedName>
        <fullName evidence="2">Uncharacterized protein</fullName>
    </submittedName>
</protein>
<reference evidence="2 3" key="1">
    <citation type="journal article" date="2022" name="bioRxiv">
        <title>Genomics of Preaxostyla Flagellates Illuminates Evolutionary Transitions and the Path Towards Mitochondrial Loss.</title>
        <authorList>
            <person name="Novak L.V.F."/>
            <person name="Treitli S.C."/>
            <person name="Pyrih J."/>
            <person name="Halakuc P."/>
            <person name="Pipaliya S.V."/>
            <person name="Vacek V."/>
            <person name="Brzon O."/>
            <person name="Soukal P."/>
            <person name="Eme L."/>
            <person name="Dacks J.B."/>
            <person name="Karnkowska A."/>
            <person name="Elias M."/>
            <person name="Hampl V."/>
        </authorList>
    </citation>
    <scope>NUCLEOTIDE SEQUENCE [LARGE SCALE GENOMIC DNA]</scope>
    <source>
        <strain evidence="2">NAU3</strain>
        <tissue evidence="2">Gut</tissue>
    </source>
</reference>
<feature type="transmembrane region" description="Helical" evidence="1">
    <location>
        <begin position="132"/>
        <end position="153"/>
    </location>
</feature>
<proteinExistence type="predicted"/>
<keyword evidence="1" id="KW-0472">Membrane</keyword>
<gene>
    <name evidence="2" type="ORF">BLNAU_1920</name>
</gene>